<feature type="compositionally biased region" description="Low complexity" evidence="1">
    <location>
        <begin position="42"/>
        <end position="55"/>
    </location>
</feature>
<comment type="caution">
    <text evidence="3">The sequence shown here is derived from an EMBL/GenBank/DDBJ whole genome shotgun (WGS) entry which is preliminary data.</text>
</comment>
<dbReference type="AlphaFoldDB" id="A0A150G410"/>
<accession>A0A150G410</accession>
<dbReference type="InterPro" id="IPR023393">
    <property type="entry name" value="START-like_dom_sf"/>
</dbReference>
<feature type="domain" description="Coenzyme Q-binding protein COQ10 START" evidence="2">
    <location>
        <begin position="70"/>
        <end position="134"/>
    </location>
</feature>
<gene>
    <name evidence="3" type="ORF">GPECTOR_65g182</name>
</gene>
<dbReference type="InterPro" id="IPR005031">
    <property type="entry name" value="COQ10_START"/>
</dbReference>
<evidence type="ECO:0000313" key="3">
    <source>
        <dbReference type="EMBL" id="KXZ44564.1"/>
    </source>
</evidence>
<reference evidence="4" key="1">
    <citation type="journal article" date="2016" name="Nat. Commun.">
        <title>The Gonium pectorale genome demonstrates co-option of cell cycle regulation during the evolution of multicellularity.</title>
        <authorList>
            <person name="Hanschen E.R."/>
            <person name="Marriage T.N."/>
            <person name="Ferris P.J."/>
            <person name="Hamaji T."/>
            <person name="Toyoda A."/>
            <person name="Fujiyama A."/>
            <person name="Neme R."/>
            <person name="Noguchi H."/>
            <person name="Minakuchi Y."/>
            <person name="Suzuki M."/>
            <person name="Kawai-Toyooka H."/>
            <person name="Smith D.R."/>
            <person name="Sparks H."/>
            <person name="Anderson J."/>
            <person name="Bakaric R."/>
            <person name="Luria V."/>
            <person name="Karger A."/>
            <person name="Kirschner M.W."/>
            <person name="Durand P.M."/>
            <person name="Michod R.E."/>
            <person name="Nozaki H."/>
            <person name="Olson B.J."/>
        </authorList>
    </citation>
    <scope>NUCLEOTIDE SEQUENCE [LARGE SCALE GENOMIC DNA]</scope>
    <source>
        <strain evidence="4">NIES-2863</strain>
    </source>
</reference>
<evidence type="ECO:0000256" key="1">
    <source>
        <dbReference type="SAM" id="MobiDB-lite"/>
    </source>
</evidence>
<keyword evidence="4" id="KW-1185">Reference proteome</keyword>
<dbReference type="PANTHER" id="PTHR34060:SF1">
    <property type="entry name" value="POLYKETIDE CYCLASE _ DEHYDRASE AND LIPID TRANSPORT PROTEIN"/>
    <property type="match status" value="1"/>
</dbReference>
<sequence>MVGAQDVAMGVKFSAAVTLRCCEFPEPGLPEGRMTAPPPTYSAASAGSSSDGAEGVESLFPFPATSVPGVAPSDITFELVEGDFQSFRGVWRMQQTGDQSTLLSYALFVKPQAWLPVALIQGRIENEVLRNLEAVSRYSESQFQRARK</sequence>
<feature type="region of interest" description="Disordered" evidence="1">
    <location>
        <begin position="30"/>
        <end position="55"/>
    </location>
</feature>
<dbReference type="OrthoDB" id="5732at2759"/>
<organism evidence="3 4">
    <name type="scientific">Gonium pectorale</name>
    <name type="common">Green alga</name>
    <dbReference type="NCBI Taxonomy" id="33097"/>
    <lineage>
        <taxon>Eukaryota</taxon>
        <taxon>Viridiplantae</taxon>
        <taxon>Chlorophyta</taxon>
        <taxon>core chlorophytes</taxon>
        <taxon>Chlorophyceae</taxon>
        <taxon>CS clade</taxon>
        <taxon>Chlamydomonadales</taxon>
        <taxon>Volvocaceae</taxon>
        <taxon>Gonium</taxon>
    </lineage>
</organism>
<dbReference type="Pfam" id="PF03364">
    <property type="entry name" value="Polyketide_cyc"/>
    <property type="match status" value="1"/>
</dbReference>
<evidence type="ECO:0000313" key="4">
    <source>
        <dbReference type="Proteomes" id="UP000075714"/>
    </source>
</evidence>
<protein>
    <recommendedName>
        <fullName evidence="2">Coenzyme Q-binding protein COQ10 START domain-containing protein</fullName>
    </recommendedName>
</protein>
<dbReference type="EMBL" id="LSYV01000066">
    <property type="protein sequence ID" value="KXZ44564.1"/>
    <property type="molecule type" value="Genomic_DNA"/>
</dbReference>
<proteinExistence type="predicted"/>
<dbReference type="PANTHER" id="PTHR34060">
    <property type="entry name" value="POLYKETIDE CYCLASE / DEHYDRASE AND LIPID TRANSPORT PROTEIN"/>
    <property type="match status" value="1"/>
</dbReference>
<dbReference type="Gene3D" id="3.30.530.20">
    <property type="match status" value="1"/>
</dbReference>
<evidence type="ECO:0000259" key="2">
    <source>
        <dbReference type="Pfam" id="PF03364"/>
    </source>
</evidence>
<dbReference type="Proteomes" id="UP000075714">
    <property type="component" value="Unassembled WGS sequence"/>
</dbReference>
<name>A0A150G410_GONPE</name>
<dbReference type="SUPFAM" id="SSF55961">
    <property type="entry name" value="Bet v1-like"/>
    <property type="match status" value="1"/>
</dbReference>